<evidence type="ECO:0000313" key="1">
    <source>
        <dbReference type="EMBL" id="TLQ04734.1"/>
    </source>
</evidence>
<comment type="caution">
    <text evidence="1">The sequence shown here is derived from an EMBL/GenBank/DDBJ whole genome shotgun (WGS) entry which is preliminary data.</text>
</comment>
<gene>
    <name evidence="1" type="ORF">FEZ48_13315</name>
</gene>
<name>A0A5R9BVN1_9LACT</name>
<sequence length="79" mass="9509">MKNKKSKNLEVLKNMPPMYHTLPGEEFDLHKSEVIEWALNQPDLLNWFYSRLVSSRNIEYNREMKYWVGVDYQGGQEDE</sequence>
<dbReference type="Proteomes" id="UP000307201">
    <property type="component" value="Unassembled WGS sequence"/>
</dbReference>
<protein>
    <submittedName>
        <fullName evidence="1">Uncharacterized protein</fullName>
    </submittedName>
</protein>
<evidence type="ECO:0000313" key="2">
    <source>
        <dbReference type="Proteomes" id="UP000307201"/>
    </source>
</evidence>
<organism evidence="1 2">
    <name type="scientific">Marinilactibacillus psychrotolerans</name>
    <dbReference type="NCBI Taxonomy" id="191770"/>
    <lineage>
        <taxon>Bacteria</taxon>
        <taxon>Bacillati</taxon>
        <taxon>Bacillota</taxon>
        <taxon>Bacilli</taxon>
        <taxon>Lactobacillales</taxon>
        <taxon>Carnobacteriaceae</taxon>
        <taxon>Marinilactibacillus</taxon>
    </lineage>
</organism>
<dbReference type="RefSeq" id="WP_138473131.1">
    <property type="nucleotide sequence ID" value="NZ_VBTE01000066.1"/>
</dbReference>
<proteinExistence type="predicted"/>
<reference evidence="1 2" key="1">
    <citation type="submission" date="2019-05" db="EMBL/GenBank/DDBJ databases">
        <title>The metagenome of a microbial culture collection derived from dairy environment covers the genomic content of the human microbiome.</title>
        <authorList>
            <person name="Roder T."/>
            <person name="Wuthrich D."/>
            <person name="Sattari Z."/>
            <person name="Von Ah U."/>
            <person name="Bar C."/>
            <person name="Ronchi F."/>
            <person name="Macpherson A.J."/>
            <person name="Ganal-Vonarburg S.C."/>
            <person name="Bruggmann R."/>
            <person name="Vergeres G."/>
        </authorList>
    </citation>
    <scope>NUCLEOTIDE SEQUENCE [LARGE SCALE GENOMIC DNA]</scope>
    <source>
        <strain evidence="1 2">FAM 24235</strain>
    </source>
</reference>
<accession>A0A5R9BVN1</accession>
<dbReference type="AlphaFoldDB" id="A0A5R9BVN1"/>
<dbReference type="OrthoDB" id="1655248at2"/>
<dbReference type="EMBL" id="VBTE01000066">
    <property type="protein sequence ID" value="TLQ04734.1"/>
    <property type="molecule type" value="Genomic_DNA"/>
</dbReference>